<dbReference type="AlphaFoldDB" id="A0A1Q2MES7"/>
<comment type="cofactor">
    <cofactor evidence="5">
        <name>FAD</name>
        <dbReference type="ChEBI" id="CHEBI:57692"/>
    </cofactor>
    <text evidence="5">Binds 1 FAD per subunit.</text>
</comment>
<dbReference type="EMBL" id="CP019646">
    <property type="protein sequence ID" value="AQQ71159.1"/>
    <property type="molecule type" value="Genomic_DNA"/>
</dbReference>
<dbReference type="PRINTS" id="PR00368">
    <property type="entry name" value="FADPNR"/>
</dbReference>
<keyword evidence="5" id="KW-0547">Nucleotide-binding</keyword>
<feature type="disulfide bond" description="Redox-active" evidence="6">
    <location>
        <begin position="43"/>
        <end position="48"/>
    </location>
</feature>
<dbReference type="GO" id="GO:0050660">
    <property type="term" value="F:flavin adenine dinucleotide binding"/>
    <property type="evidence" value="ECO:0007669"/>
    <property type="project" value="TreeGrafter"/>
</dbReference>
<dbReference type="SUPFAM" id="SSF51905">
    <property type="entry name" value="FAD/NAD(P)-binding domain"/>
    <property type="match status" value="1"/>
</dbReference>
<evidence type="ECO:0000256" key="2">
    <source>
        <dbReference type="ARBA" id="ARBA00022630"/>
    </source>
</evidence>
<dbReference type="STRING" id="1851148.SMSP2_01524"/>
<dbReference type="InterPro" id="IPR016156">
    <property type="entry name" value="FAD/NAD-linked_Rdtase_dimer_sf"/>
</dbReference>
<accession>A0A1Q2MES7</accession>
<evidence type="ECO:0000313" key="9">
    <source>
        <dbReference type="EMBL" id="AQQ71159.1"/>
    </source>
</evidence>
<proteinExistence type="inferred from homology"/>
<dbReference type="RefSeq" id="WP_146683366.1">
    <property type="nucleotide sequence ID" value="NZ_CP019646.1"/>
</dbReference>
<dbReference type="Gene3D" id="3.50.50.60">
    <property type="entry name" value="FAD/NAD(P)-binding domain"/>
    <property type="match status" value="2"/>
</dbReference>
<dbReference type="Pfam" id="PF07992">
    <property type="entry name" value="Pyr_redox_2"/>
    <property type="match status" value="1"/>
</dbReference>
<keyword evidence="9" id="KW-0560">Oxidoreductase</keyword>
<evidence type="ECO:0000256" key="1">
    <source>
        <dbReference type="ARBA" id="ARBA00007532"/>
    </source>
</evidence>
<dbReference type="GO" id="GO:0003955">
    <property type="term" value="F:NAD(P)H dehydrogenase (quinone) activity"/>
    <property type="evidence" value="ECO:0007669"/>
    <property type="project" value="TreeGrafter"/>
</dbReference>
<dbReference type="InterPro" id="IPR036188">
    <property type="entry name" value="FAD/NAD-bd_sf"/>
</dbReference>
<dbReference type="PANTHER" id="PTHR43014">
    <property type="entry name" value="MERCURIC REDUCTASE"/>
    <property type="match status" value="1"/>
</dbReference>
<feature type="binding site" evidence="5">
    <location>
        <position position="52"/>
    </location>
    <ligand>
        <name>FAD</name>
        <dbReference type="ChEBI" id="CHEBI:57692"/>
    </ligand>
</feature>
<feature type="binding site" evidence="5">
    <location>
        <position position="261"/>
    </location>
    <ligand>
        <name>NAD(+)</name>
        <dbReference type="ChEBI" id="CHEBI:57540"/>
    </ligand>
</feature>
<keyword evidence="10" id="KW-1185">Reference proteome</keyword>
<evidence type="ECO:0000259" key="8">
    <source>
        <dbReference type="Pfam" id="PF07992"/>
    </source>
</evidence>
<dbReference type="InterPro" id="IPR001100">
    <property type="entry name" value="Pyr_nuc-diS_OxRdtase"/>
</dbReference>
<feature type="binding site" evidence="5">
    <location>
        <begin position="141"/>
        <end position="143"/>
    </location>
    <ligand>
        <name>FAD</name>
        <dbReference type="ChEBI" id="CHEBI:57692"/>
    </ligand>
</feature>
<organism evidence="9 10">
    <name type="scientific">Limihaloglobus sulfuriphilus</name>
    <dbReference type="NCBI Taxonomy" id="1851148"/>
    <lineage>
        <taxon>Bacteria</taxon>
        <taxon>Pseudomonadati</taxon>
        <taxon>Planctomycetota</taxon>
        <taxon>Phycisphaerae</taxon>
        <taxon>Sedimentisphaerales</taxon>
        <taxon>Sedimentisphaeraceae</taxon>
        <taxon>Limihaloglobus</taxon>
    </lineage>
</organism>
<feature type="binding site" evidence="5">
    <location>
        <position position="303"/>
    </location>
    <ligand>
        <name>FAD</name>
        <dbReference type="ChEBI" id="CHEBI:57692"/>
    </ligand>
</feature>
<dbReference type="PIRSF" id="PIRSF000350">
    <property type="entry name" value="Mercury_reductase_MerA"/>
    <property type="match status" value="1"/>
</dbReference>
<dbReference type="Proteomes" id="UP000188181">
    <property type="component" value="Chromosome"/>
</dbReference>
<dbReference type="KEGG" id="pbas:SMSP2_01524"/>
<evidence type="ECO:0000259" key="7">
    <source>
        <dbReference type="Pfam" id="PF02852"/>
    </source>
</evidence>
<keyword evidence="3 5" id="KW-0274">FAD</keyword>
<dbReference type="OrthoDB" id="230580at2"/>
<feature type="binding site" evidence="5">
    <location>
        <begin position="178"/>
        <end position="185"/>
    </location>
    <ligand>
        <name>NAD(+)</name>
        <dbReference type="ChEBI" id="CHEBI:57540"/>
    </ligand>
</feature>
<gene>
    <name evidence="9" type="primary">lpd</name>
    <name evidence="9" type="ORF">SMSP2_01524</name>
</gene>
<reference evidence="10" key="1">
    <citation type="submission" date="2017-02" db="EMBL/GenBank/DDBJ databases">
        <title>Comparative genomics and description of representatives of a novel lineage of planctomycetes thriving in anoxic sediments.</title>
        <authorList>
            <person name="Spring S."/>
            <person name="Bunk B."/>
            <person name="Sproer C."/>
        </authorList>
    </citation>
    <scope>NUCLEOTIDE SEQUENCE [LARGE SCALE GENOMIC DNA]</scope>
    <source>
        <strain evidence="10">SM-Chi-D1</strain>
    </source>
</reference>
<evidence type="ECO:0000256" key="6">
    <source>
        <dbReference type="PIRSR" id="PIRSR000350-4"/>
    </source>
</evidence>
<keyword evidence="2" id="KW-0285">Flavoprotein</keyword>
<feature type="domain" description="Pyridine nucleotide-disulphide oxidoreductase dimerisation" evidence="7">
    <location>
        <begin position="340"/>
        <end position="446"/>
    </location>
</feature>
<dbReference type="InterPro" id="IPR004099">
    <property type="entry name" value="Pyr_nucl-diS_OxRdtase_dimer"/>
</dbReference>
<name>A0A1Q2MES7_9BACT</name>
<dbReference type="GO" id="GO:0004148">
    <property type="term" value="F:dihydrolipoyl dehydrogenase (NADH) activity"/>
    <property type="evidence" value="ECO:0007669"/>
    <property type="project" value="UniProtKB-EC"/>
</dbReference>
<protein>
    <submittedName>
        <fullName evidence="9">Dihydrolipoyl dehydrogenase</fullName>
        <ecNumber evidence="9">1.8.1.4</ecNumber>
    </submittedName>
</protein>
<feature type="domain" description="FAD/NAD(P)-binding" evidence="8">
    <location>
        <begin position="7"/>
        <end position="318"/>
    </location>
</feature>
<dbReference type="PRINTS" id="PR00411">
    <property type="entry name" value="PNDRDTASEI"/>
</dbReference>
<feature type="active site" description="Proton acceptor" evidence="4">
    <location>
        <position position="436"/>
    </location>
</feature>
<dbReference type="Gene3D" id="3.30.390.30">
    <property type="match status" value="1"/>
</dbReference>
<dbReference type="PANTHER" id="PTHR43014:SF4">
    <property type="entry name" value="PYRIDINE NUCLEOTIDE-DISULFIDE OXIDOREDUCTASE RCLA-RELATED"/>
    <property type="match status" value="1"/>
</dbReference>
<evidence type="ECO:0000256" key="5">
    <source>
        <dbReference type="PIRSR" id="PIRSR000350-3"/>
    </source>
</evidence>
<dbReference type="NCBIfam" id="NF004939">
    <property type="entry name" value="PRK06292.1-1"/>
    <property type="match status" value="1"/>
</dbReference>
<evidence type="ECO:0000313" key="10">
    <source>
        <dbReference type="Proteomes" id="UP000188181"/>
    </source>
</evidence>
<evidence type="ECO:0000256" key="4">
    <source>
        <dbReference type="PIRSR" id="PIRSR000350-2"/>
    </source>
</evidence>
<keyword evidence="5" id="KW-0520">NAD</keyword>
<sequence>MESKRVKAVIIGAGSAGLSAMRQIRKYTDEYVIIDNGKLGTKCARNGCMPSKALISVANGFHKRDILAEAGITGADKAAANIPQVLAHVRRLRDGFTNRMIEVTKELAGEKLIRAKAGIVSPDTVSAGDLTFKTDSIVIATGSRPRLPHGWEKLGSRLFTSDNIFEAENLPPRIAVIGMGTIGLELGQALSRLGIEISLFARKSFGQISDPEIKAAAFEILGRELNVNIGSDVSFDCDGDEVKVRNADTESTVDAVIAAMGVEPDIKDLGLENLGVDLDSRGMPSFDFRTMQVADLPVYIAGDANGSRPILHEAVDEGSIAGHNAVAESPEKFCRRVGLSVIFTHPQIAKAGLSFKEIKSRGISFVVGNEDFADQARARLEMEAHGQMNIYAESETARLIGAELVCPDGEHLAHVLALAINERKSVYDMLRMPFYHPTLAESLRAALLDAAGKLPDKGKKLNLGLCGSCPEKPLC</sequence>
<comment type="similarity">
    <text evidence="1">Belongs to the class-I pyridine nucleotide-disulfide oxidoreductase family.</text>
</comment>
<dbReference type="SUPFAM" id="SSF55424">
    <property type="entry name" value="FAD/NAD-linked reductases, dimerisation (C-terminal) domain"/>
    <property type="match status" value="1"/>
</dbReference>
<dbReference type="EC" id="1.8.1.4" evidence="9"/>
<dbReference type="Pfam" id="PF02852">
    <property type="entry name" value="Pyr_redox_dim"/>
    <property type="match status" value="1"/>
</dbReference>
<evidence type="ECO:0000256" key="3">
    <source>
        <dbReference type="ARBA" id="ARBA00022827"/>
    </source>
</evidence>
<dbReference type="InterPro" id="IPR023753">
    <property type="entry name" value="FAD/NAD-binding_dom"/>
</dbReference>